<dbReference type="Gene3D" id="3.90.1150.10">
    <property type="entry name" value="Aspartate Aminotransferase, domain 1"/>
    <property type="match status" value="1"/>
</dbReference>
<evidence type="ECO:0000256" key="4">
    <source>
        <dbReference type="ARBA" id="ARBA00022898"/>
    </source>
</evidence>
<gene>
    <name evidence="8" type="ORF">C7C46_13030</name>
</gene>
<evidence type="ECO:0000259" key="7">
    <source>
        <dbReference type="Pfam" id="PF00155"/>
    </source>
</evidence>
<dbReference type="InterPro" id="IPR015422">
    <property type="entry name" value="PyrdxlP-dep_Trfase_small"/>
</dbReference>
<keyword evidence="2 8" id="KW-0032">Aminotransferase</keyword>
<evidence type="ECO:0000256" key="1">
    <source>
        <dbReference type="ARBA" id="ARBA00001933"/>
    </source>
</evidence>
<dbReference type="AlphaFoldDB" id="A0A2V4P9U0"/>
<dbReference type="PANTHER" id="PTHR43643">
    <property type="entry name" value="HISTIDINOL-PHOSPHATE AMINOTRANSFERASE 2"/>
    <property type="match status" value="1"/>
</dbReference>
<dbReference type="PROSITE" id="PS00599">
    <property type="entry name" value="AA_TRANSFER_CLASS_2"/>
    <property type="match status" value="1"/>
</dbReference>
<keyword evidence="4 5" id="KW-0663">Pyridoxal phosphate</keyword>
<dbReference type="RefSeq" id="WP_110669024.1">
    <property type="nucleotide sequence ID" value="NZ_PYBW01000040.1"/>
</dbReference>
<dbReference type="CDD" id="cd00609">
    <property type="entry name" value="AAT_like"/>
    <property type="match status" value="1"/>
</dbReference>
<feature type="region of interest" description="Disordered" evidence="6">
    <location>
        <begin position="1"/>
        <end position="20"/>
    </location>
</feature>
<dbReference type="Proteomes" id="UP000248039">
    <property type="component" value="Unassembled WGS sequence"/>
</dbReference>
<feature type="domain" description="Aminotransferase class I/classII large" evidence="7">
    <location>
        <begin position="13"/>
        <end position="323"/>
    </location>
</feature>
<dbReference type="InterPro" id="IPR050106">
    <property type="entry name" value="HistidinolP_aminotransfase"/>
</dbReference>
<evidence type="ECO:0000256" key="6">
    <source>
        <dbReference type="SAM" id="MobiDB-lite"/>
    </source>
</evidence>
<dbReference type="InterPro" id="IPR004839">
    <property type="entry name" value="Aminotransferase_I/II_large"/>
</dbReference>
<sequence length="334" mass="35058">MSAAAGSPRLDRNELPHPPGPAVLDRIGALLPELHRYPGNHWQARAVAAIAEHNDCPPDQVLLGAGSSRVLELAWRALVTPGSRVCYAAPGFELYPVLTRQQRAVALEVPLTAGFAPDLERLAELARTEQPALLAVITPHSPSGTPVGAAELARLLDRVPPRTVVVLDQAYLEFDAAADPRVFARFARQAPNVLVTRTFSKAYGLAGLRIGYALGNPELLSRLAEFSMPFTVSEPACAAAAEVLRDTAGHAARTAGLRAERSRLTAGLRAAGLTVVDSAANFVLLPGQPGLAEHLRSRGIAVSESPVGTRLTVGTAEDRAAVLAAVADCPSVSG</sequence>
<dbReference type="Pfam" id="PF00155">
    <property type="entry name" value="Aminotran_1_2"/>
    <property type="match status" value="1"/>
</dbReference>
<dbReference type="OrthoDB" id="4042503at2"/>
<comment type="caution">
    <text evidence="8">The sequence shown here is derived from an EMBL/GenBank/DDBJ whole genome shotgun (WGS) entry which is preliminary data.</text>
</comment>
<dbReference type="GO" id="GO:0030170">
    <property type="term" value="F:pyridoxal phosphate binding"/>
    <property type="evidence" value="ECO:0007669"/>
    <property type="project" value="InterPro"/>
</dbReference>
<dbReference type="PANTHER" id="PTHR43643:SF3">
    <property type="entry name" value="HISTIDINOL-PHOSPHATE AMINOTRANSFERASE"/>
    <property type="match status" value="1"/>
</dbReference>
<protein>
    <submittedName>
        <fullName evidence="8">Aminotransferase</fullName>
    </submittedName>
</protein>
<comment type="cofactor">
    <cofactor evidence="1 5">
        <name>pyridoxal 5'-phosphate</name>
        <dbReference type="ChEBI" id="CHEBI:597326"/>
    </cofactor>
</comment>
<dbReference type="EMBL" id="PYBW01000040">
    <property type="protein sequence ID" value="PYC80207.1"/>
    <property type="molecule type" value="Genomic_DNA"/>
</dbReference>
<evidence type="ECO:0000313" key="8">
    <source>
        <dbReference type="EMBL" id="PYC80207.1"/>
    </source>
</evidence>
<dbReference type="GO" id="GO:0008483">
    <property type="term" value="F:transaminase activity"/>
    <property type="evidence" value="ECO:0007669"/>
    <property type="project" value="UniProtKB-KW"/>
</dbReference>
<keyword evidence="3 8" id="KW-0808">Transferase</keyword>
<dbReference type="Gene3D" id="3.40.640.10">
    <property type="entry name" value="Type I PLP-dependent aspartate aminotransferase-like (Major domain)"/>
    <property type="match status" value="1"/>
</dbReference>
<dbReference type="InterPro" id="IPR015421">
    <property type="entry name" value="PyrdxlP-dep_Trfase_major"/>
</dbReference>
<dbReference type="InterPro" id="IPR001917">
    <property type="entry name" value="Aminotrans_II_pyridoxalP_BS"/>
</dbReference>
<name>A0A2V4P9U0_9ACTN</name>
<dbReference type="SUPFAM" id="SSF53383">
    <property type="entry name" value="PLP-dependent transferases"/>
    <property type="match status" value="1"/>
</dbReference>
<evidence type="ECO:0000313" key="9">
    <source>
        <dbReference type="Proteomes" id="UP000248039"/>
    </source>
</evidence>
<accession>A0A2V4P9U0</accession>
<comment type="similarity">
    <text evidence="5">Belongs to the class-II pyridoxal-phosphate-dependent aminotransferase family.</text>
</comment>
<keyword evidence="9" id="KW-1185">Reference proteome</keyword>
<reference evidence="8 9" key="1">
    <citation type="submission" date="2018-03" db="EMBL/GenBank/DDBJ databases">
        <title>Bioinformatic expansion and discovery of thiopeptide antibiotics.</title>
        <authorList>
            <person name="Schwalen C.J."/>
            <person name="Hudson G.A."/>
            <person name="Mitchell D.A."/>
        </authorList>
    </citation>
    <scope>NUCLEOTIDE SEQUENCE [LARGE SCALE GENOMIC DNA]</scope>
    <source>
        <strain evidence="8 9">ATCC 21389</strain>
    </source>
</reference>
<evidence type="ECO:0000256" key="3">
    <source>
        <dbReference type="ARBA" id="ARBA00022679"/>
    </source>
</evidence>
<evidence type="ECO:0000256" key="2">
    <source>
        <dbReference type="ARBA" id="ARBA00022576"/>
    </source>
</evidence>
<evidence type="ECO:0000256" key="5">
    <source>
        <dbReference type="RuleBase" id="RU003693"/>
    </source>
</evidence>
<organism evidence="8 9">
    <name type="scientific">Streptomyces tateyamensis</name>
    <dbReference type="NCBI Taxonomy" id="565073"/>
    <lineage>
        <taxon>Bacteria</taxon>
        <taxon>Bacillati</taxon>
        <taxon>Actinomycetota</taxon>
        <taxon>Actinomycetes</taxon>
        <taxon>Kitasatosporales</taxon>
        <taxon>Streptomycetaceae</taxon>
        <taxon>Streptomyces</taxon>
    </lineage>
</organism>
<dbReference type="InterPro" id="IPR015424">
    <property type="entry name" value="PyrdxlP-dep_Trfase"/>
</dbReference>
<proteinExistence type="inferred from homology"/>